<comment type="similarity">
    <text evidence="2 7">Belongs to the APH-1 family.</text>
</comment>
<dbReference type="GO" id="GO:0070765">
    <property type="term" value="C:gamma-secretase complex"/>
    <property type="evidence" value="ECO:0007669"/>
    <property type="project" value="UniProtKB-UniRule"/>
</dbReference>
<dbReference type="GO" id="GO:0016485">
    <property type="term" value="P:protein processing"/>
    <property type="evidence" value="ECO:0007669"/>
    <property type="project" value="UniProtKB-UniRule"/>
</dbReference>
<reference evidence="9" key="1">
    <citation type="submission" date="2019-10" db="EMBL/GenBank/DDBJ databases">
        <title>Corvus moneduloides (New Caledonian crow) genome, bCorMon1, primary haplotype.</title>
        <authorList>
            <person name="Rutz C."/>
            <person name="Fungtammasan C."/>
            <person name="Mountcastle J."/>
            <person name="Formenti G."/>
            <person name="Chow W."/>
            <person name="Howe K."/>
            <person name="Steele M.P."/>
            <person name="Fernandes J."/>
            <person name="Gilbert M.T.P."/>
            <person name="Fedrigo O."/>
            <person name="Jarvis E.D."/>
            <person name="Gemmell N."/>
        </authorList>
    </citation>
    <scope>NUCLEOTIDE SEQUENCE [LARGE SCALE GENOMIC DNA]</scope>
</reference>
<keyword evidence="5 7" id="KW-1133">Transmembrane helix</keyword>
<evidence type="ECO:0000256" key="3">
    <source>
        <dbReference type="ARBA" id="ARBA00022692"/>
    </source>
</evidence>
<proteinExistence type="inferred from homology"/>
<name>A0A8C3E0L1_CORMO</name>
<dbReference type="Ensembl" id="ENSCMUT00000014850.2">
    <property type="protein sequence ID" value="ENSCMUP00000013831.2"/>
    <property type="gene ID" value="ENSCMUG00000008644.2"/>
</dbReference>
<reference evidence="8" key="3">
    <citation type="submission" date="2025-09" db="UniProtKB">
        <authorList>
            <consortium name="Ensembl"/>
        </authorList>
    </citation>
    <scope>IDENTIFICATION</scope>
</reference>
<dbReference type="Pfam" id="PF06105">
    <property type="entry name" value="Aph-1"/>
    <property type="match status" value="1"/>
</dbReference>
<evidence type="ECO:0000313" key="8">
    <source>
        <dbReference type="Ensembl" id="ENSCMUP00000013831.2"/>
    </source>
</evidence>
<dbReference type="AlphaFoldDB" id="A0A8C3E0L1"/>
<keyword evidence="6 7" id="KW-0472">Membrane</keyword>
<evidence type="ECO:0000256" key="2">
    <source>
        <dbReference type="ARBA" id="ARBA00005577"/>
    </source>
</evidence>
<evidence type="ECO:0000313" key="9">
    <source>
        <dbReference type="Proteomes" id="UP000694553"/>
    </source>
</evidence>
<evidence type="ECO:0000256" key="4">
    <source>
        <dbReference type="ARBA" id="ARBA00022976"/>
    </source>
</evidence>
<accession>A0A8U7NH49</accession>
<reference evidence="8" key="2">
    <citation type="submission" date="2025-08" db="UniProtKB">
        <authorList>
            <consortium name="Ensembl"/>
        </authorList>
    </citation>
    <scope>IDENTIFICATION</scope>
</reference>
<evidence type="ECO:0000256" key="7">
    <source>
        <dbReference type="RuleBase" id="RU369072"/>
    </source>
</evidence>
<feature type="transmembrane region" description="Helical" evidence="7">
    <location>
        <begin position="69"/>
        <end position="90"/>
    </location>
</feature>
<feature type="transmembrane region" description="Helical" evidence="7">
    <location>
        <begin position="29"/>
        <end position="57"/>
    </location>
</feature>
<dbReference type="PANTHER" id="PTHR12889">
    <property type="entry name" value="GAMMA-SECRETASE SUBUNIT APH-1"/>
    <property type="match status" value="1"/>
</dbReference>
<keyword evidence="9" id="KW-1185">Reference proteome</keyword>
<evidence type="ECO:0000256" key="6">
    <source>
        <dbReference type="ARBA" id="ARBA00023136"/>
    </source>
</evidence>
<sequence length="380" mass="40855">MTLAVFFGCTFIAFGPAFGLFIFTIARDPLRIIILIAGAFFWLVSLLLSSLIWFIAVKASDPQDERLQKGLLIFGVMFSVLLQEAFRFLYYKLLSGWRGLWSHERRLLHDQSPGRRVRAWHCGHPWGFTAVFPDLSFYDHGADFPSHLLGDPLLSWLRAPTLVGDRSGRYHASHCFGVVVLQPPVRGQPGALLPADGCCRCLGVPALGGICAEPAALPALFTEWSQPPARILRPCRMFQSPATPPLPSYPGGRIGHHLLCNIFSPGLGDPGQPWWGRRWGPAVAASRPVWLRLAHSNAPLGVPIKHLSFGGPNFAGPAVSSALVSLPVTAGGLSPKKPIASPPAATDVLPPMPGQGACVASSLQGGGRGFAKCCRALGRG</sequence>
<comment type="caution">
    <text evidence="7">Lacks conserved residue(s) required for the propagation of feature annotation.</text>
</comment>
<evidence type="ECO:0000256" key="5">
    <source>
        <dbReference type="ARBA" id="ARBA00022989"/>
    </source>
</evidence>
<keyword evidence="4 7" id="KW-0914">Notch signaling pathway</keyword>
<dbReference type="InterPro" id="IPR009294">
    <property type="entry name" value="Aph-1"/>
</dbReference>
<accession>A0A8C3E0L1</accession>
<gene>
    <name evidence="8" type="primary">LOC116437574</name>
</gene>
<protein>
    <recommendedName>
        <fullName evidence="7">Gamma-secretase subunit APH-1</fullName>
        <shortName evidence="7">APH-1</shortName>
    </recommendedName>
</protein>
<keyword evidence="3 7" id="KW-0812">Transmembrane</keyword>
<dbReference type="Proteomes" id="UP000694553">
    <property type="component" value="Unassembled WGS sequence"/>
</dbReference>
<comment type="subunit">
    <text evidence="7">Component of the gamma-secretase complex.</text>
</comment>
<dbReference type="GO" id="GO:0007219">
    <property type="term" value="P:Notch signaling pathway"/>
    <property type="evidence" value="ECO:0007669"/>
    <property type="project" value="UniProtKB-UniRule"/>
</dbReference>
<comment type="subcellular location">
    <subcellularLocation>
        <location evidence="1 7">Membrane</location>
        <topology evidence="1 7">Multi-pass membrane protein</topology>
    </subcellularLocation>
</comment>
<evidence type="ECO:0000256" key="1">
    <source>
        <dbReference type="ARBA" id="ARBA00004141"/>
    </source>
</evidence>
<comment type="function">
    <text evidence="7">Potential subunit of the gamma-secretase complex, an endoprotease complex that catalyzes the intramembrane cleavage of integral proteins such as Notch receptors.</text>
</comment>
<organism evidence="8 9">
    <name type="scientific">Corvus moneduloides</name>
    <name type="common">New Caledonian crow</name>
    <dbReference type="NCBI Taxonomy" id="1196302"/>
    <lineage>
        <taxon>Eukaryota</taxon>
        <taxon>Metazoa</taxon>
        <taxon>Chordata</taxon>
        <taxon>Craniata</taxon>
        <taxon>Vertebrata</taxon>
        <taxon>Euteleostomi</taxon>
        <taxon>Archelosauria</taxon>
        <taxon>Archosauria</taxon>
        <taxon>Dinosauria</taxon>
        <taxon>Saurischia</taxon>
        <taxon>Theropoda</taxon>
        <taxon>Coelurosauria</taxon>
        <taxon>Aves</taxon>
        <taxon>Neognathae</taxon>
        <taxon>Neoaves</taxon>
        <taxon>Telluraves</taxon>
        <taxon>Australaves</taxon>
        <taxon>Passeriformes</taxon>
        <taxon>Corvoidea</taxon>
        <taxon>Corvidae</taxon>
        <taxon>Corvus</taxon>
    </lineage>
</organism>